<evidence type="ECO:0000313" key="2">
    <source>
        <dbReference type="Proteomes" id="UP000728032"/>
    </source>
</evidence>
<dbReference type="EMBL" id="OC960951">
    <property type="protein sequence ID" value="CAD7665437.1"/>
    <property type="molecule type" value="Genomic_DNA"/>
</dbReference>
<sequence length="197" mass="22748">KDETEVDDKGNGADTPTDKPVIEHYYFNIYASLVTPQDFDLNTIAQDCQTFEIEFVPYHLYHTDLYLDHTMNYREQVWVLSGSDCSAHIYREDKEKQCFYEESAAVQYFPELCELSAIVMWIDIRNVDTADGVKRVTAVGLESGVVQLSVVEFDVDTDKHVVTGLWRYDYDGPVLSCRLFTDQSASVLRDNEFKRKL</sequence>
<dbReference type="PANTHER" id="PTHR15435:SF2">
    <property type="entry name" value="KICSTOR COMPLEX PROTEIN KAPTIN"/>
    <property type="match status" value="1"/>
</dbReference>
<feature type="non-terminal residue" evidence="1">
    <location>
        <position position="197"/>
    </location>
</feature>
<dbReference type="GO" id="GO:0007015">
    <property type="term" value="P:actin filament organization"/>
    <property type="evidence" value="ECO:0007669"/>
    <property type="project" value="InterPro"/>
</dbReference>
<dbReference type="GO" id="GO:1904262">
    <property type="term" value="P:negative regulation of TORC1 signaling"/>
    <property type="evidence" value="ECO:0007669"/>
    <property type="project" value="TreeGrafter"/>
</dbReference>
<feature type="non-terminal residue" evidence="1">
    <location>
        <position position="1"/>
    </location>
</feature>
<dbReference type="AlphaFoldDB" id="A0A7R9MS80"/>
<reference evidence="1" key="1">
    <citation type="submission" date="2020-11" db="EMBL/GenBank/DDBJ databases">
        <authorList>
            <person name="Tran Van P."/>
        </authorList>
    </citation>
    <scope>NUCLEOTIDE SEQUENCE</scope>
</reference>
<dbReference type="GO" id="GO:0030027">
    <property type="term" value="C:lamellipodium"/>
    <property type="evidence" value="ECO:0007669"/>
    <property type="project" value="TreeGrafter"/>
</dbReference>
<dbReference type="GO" id="GO:0015629">
    <property type="term" value="C:actin cytoskeleton"/>
    <property type="evidence" value="ECO:0007669"/>
    <property type="project" value="InterPro"/>
</dbReference>
<dbReference type="Proteomes" id="UP000728032">
    <property type="component" value="Unassembled WGS sequence"/>
</dbReference>
<evidence type="ECO:0000313" key="1">
    <source>
        <dbReference type="EMBL" id="CAD7665437.1"/>
    </source>
</evidence>
<dbReference type="GO" id="GO:0034198">
    <property type="term" value="P:cellular response to amino acid starvation"/>
    <property type="evidence" value="ECO:0007669"/>
    <property type="project" value="TreeGrafter"/>
</dbReference>
<dbReference type="InterPro" id="IPR029982">
    <property type="entry name" value="Kptn"/>
</dbReference>
<proteinExistence type="predicted"/>
<keyword evidence="2" id="KW-1185">Reference proteome</keyword>
<dbReference type="GO" id="GO:0051015">
    <property type="term" value="F:actin filament binding"/>
    <property type="evidence" value="ECO:0007669"/>
    <property type="project" value="TreeGrafter"/>
</dbReference>
<gene>
    <name evidence="1" type="ORF">ONB1V03_LOCUS21994</name>
</gene>
<dbReference type="PANTHER" id="PTHR15435">
    <property type="entry name" value="KICSTOR COMPLEX PROTEIN KAPTIN"/>
    <property type="match status" value="1"/>
</dbReference>
<organism evidence="1">
    <name type="scientific">Oppiella nova</name>
    <dbReference type="NCBI Taxonomy" id="334625"/>
    <lineage>
        <taxon>Eukaryota</taxon>
        <taxon>Metazoa</taxon>
        <taxon>Ecdysozoa</taxon>
        <taxon>Arthropoda</taxon>
        <taxon>Chelicerata</taxon>
        <taxon>Arachnida</taxon>
        <taxon>Acari</taxon>
        <taxon>Acariformes</taxon>
        <taxon>Sarcoptiformes</taxon>
        <taxon>Oribatida</taxon>
        <taxon>Brachypylina</taxon>
        <taxon>Oppioidea</taxon>
        <taxon>Oppiidae</taxon>
        <taxon>Oppiella</taxon>
    </lineage>
</organism>
<name>A0A7R9MS80_9ACAR</name>
<protein>
    <submittedName>
        <fullName evidence="1">Uncharacterized protein</fullName>
    </submittedName>
</protein>
<dbReference type="EMBL" id="CAJPVJ010046126">
    <property type="protein sequence ID" value="CAG2182573.1"/>
    <property type="molecule type" value="Genomic_DNA"/>
</dbReference>
<dbReference type="OrthoDB" id="10267127at2759"/>
<accession>A0A7R9MS80</accession>